<dbReference type="PANTHER" id="PTHR10704:SF71">
    <property type="entry name" value="CARBOHYDRATE SULFOTRANSFERASE 1-LIKE"/>
    <property type="match status" value="1"/>
</dbReference>
<dbReference type="GeneTree" id="ENSGT00940000164976"/>
<evidence type="ECO:0000256" key="1">
    <source>
        <dbReference type="RuleBase" id="RU361155"/>
    </source>
</evidence>
<proteinExistence type="inferred from homology"/>
<protein>
    <recommendedName>
        <fullName evidence="1">Sulfotransferase</fullName>
        <ecNumber evidence="1">2.8.2.-</ecNumber>
    </recommendedName>
</protein>
<name>H2YAG4_CIOSA</name>
<organism evidence="4 5">
    <name type="scientific">Ciona savignyi</name>
    <name type="common">Pacific transparent sea squirt</name>
    <dbReference type="NCBI Taxonomy" id="51511"/>
    <lineage>
        <taxon>Eukaryota</taxon>
        <taxon>Metazoa</taxon>
        <taxon>Chordata</taxon>
        <taxon>Tunicata</taxon>
        <taxon>Ascidiacea</taxon>
        <taxon>Phlebobranchia</taxon>
        <taxon>Cionidae</taxon>
        <taxon>Ciona</taxon>
    </lineage>
</organism>
<reference evidence="4" key="3">
    <citation type="submission" date="2025-09" db="UniProtKB">
        <authorList>
            <consortium name="Ensembl"/>
        </authorList>
    </citation>
    <scope>IDENTIFICATION</scope>
</reference>
<comment type="similarity">
    <text evidence="1">Belongs to the sulfotransferase 1 family.</text>
</comment>
<reference evidence="4" key="2">
    <citation type="submission" date="2025-08" db="UniProtKB">
        <authorList>
            <consortium name="Ensembl"/>
        </authorList>
    </citation>
    <scope>IDENTIFICATION</scope>
</reference>
<dbReference type="GO" id="GO:0006790">
    <property type="term" value="P:sulfur compound metabolic process"/>
    <property type="evidence" value="ECO:0007669"/>
    <property type="project" value="TreeGrafter"/>
</dbReference>
<dbReference type="AlphaFoldDB" id="H2YAG4"/>
<feature type="domain" description="Sulfotransferase" evidence="3">
    <location>
        <begin position="204"/>
        <end position="357"/>
    </location>
</feature>
<evidence type="ECO:0000259" key="3">
    <source>
        <dbReference type="Pfam" id="PF00685"/>
    </source>
</evidence>
<dbReference type="SUPFAM" id="SSF52540">
    <property type="entry name" value="P-loop containing nucleoside triphosphate hydrolases"/>
    <property type="match status" value="1"/>
</dbReference>
<accession>H2YAG4</accession>
<dbReference type="Pfam" id="PF00685">
    <property type="entry name" value="Sulfotransfer_1"/>
    <property type="match status" value="1"/>
</dbReference>
<evidence type="ECO:0000313" key="4">
    <source>
        <dbReference type="Ensembl" id="ENSCSAVP00000002312.1"/>
    </source>
</evidence>
<dbReference type="STRING" id="51511.ENSCSAVP00000002312"/>
<dbReference type="InterPro" id="IPR000863">
    <property type="entry name" value="Sulfotransferase_dom"/>
</dbReference>
<evidence type="ECO:0000313" key="5">
    <source>
        <dbReference type="Proteomes" id="UP000007875"/>
    </source>
</evidence>
<dbReference type="OMA" id="LCKLEWI"/>
<keyword evidence="2" id="KW-0812">Transmembrane</keyword>
<evidence type="ECO:0000256" key="2">
    <source>
        <dbReference type="SAM" id="Phobius"/>
    </source>
</evidence>
<dbReference type="InParanoid" id="H2YAG4"/>
<dbReference type="GO" id="GO:0006044">
    <property type="term" value="P:N-acetylglucosamine metabolic process"/>
    <property type="evidence" value="ECO:0007669"/>
    <property type="project" value="TreeGrafter"/>
</dbReference>
<dbReference type="InterPro" id="IPR051135">
    <property type="entry name" value="Gal/GlcNAc/GalNAc_ST"/>
</dbReference>
<dbReference type="Ensembl" id="ENSCSAVT00000002350.1">
    <property type="protein sequence ID" value="ENSCSAVP00000002312.1"/>
    <property type="gene ID" value="ENSCSAVG00000001351.1"/>
</dbReference>
<dbReference type="GO" id="GO:0001517">
    <property type="term" value="F:N-acetylglucosamine 6-O-sulfotransferase activity"/>
    <property type="evidence" value="ECO:0007669"/>
    <property type="project" value="TreeGrafter"/>
</dbReference>
<feature type="transmembrane region" description="Helical" evidence="2">
    <location>
        <begin position="12"/>
        <end position="29"/>
    </location>
</feature>
<keyword evidence="2" id="KW-0472">Membrane</keyword>
<dbReference type="EC" id="2.8.2.-" evidence="1"/>
<dbReference type="PANTHER" id="PTHR10704">
    <property type="entry name" value="CARBOHYDRATE SULFOTRANSFERASE"/>
    <property type="match status" value="1"/>
</dbReference>
<dbReference type="InterPro" id="IPR027417">
    <property type="entry name" value="P-loop_NTPase"/>
</dbReference>
<dbReference type="eggNOG" id="ENOG502S17I">
    <property type="taxonomic scope" value="Eukaryota"/>
</dbReference>
<keyword evidence="5" id="KW-1185">Reference proteome</keyword>
<dbReference type="Gene3D" id="3.40.50.300">
    <property type="entry name" value="P-loop containing nucleotide triphosphate hydrolases"/>
    <property type="match status" value="1"/>
</dbReference>
<keyword evidence="2" id="KW-1133">Transmembrane helix</keyword>
<sequence length="384" mass="43565">MSLNKRQLKKIYLVGILIGVGTLVLYNRWSSILPGAPGIISSSGPGTVILLTQRRSGSSILGELFNQYVDVSYFYEPLFPIDETCNPSLRQNAVEIVQRIINCDLNQLPMLYEKAFNVTDRNDKYSRCKIHNVCFAGNTQSKYSAYLTRDAKICNVVNNFQYCPEPIDLERLSAHCRGSVLIATKMIYLCKLEWISSFLSPPSASLKVLHLVRDPRATINSRIPARNSDSGSNTARLGGIRFYAKQICEKLSVNTAFANRAVGTVIPHDKYMRIRHEDFSMDPIKTAEKIYEFVSIPFDVDIKRWLVEATSFDKSLNLKVGDQGTKRNSRDIVSAWRMKLTFEEVVVIQDICKDALTMLGYEVYNTNEDMLDLNKLHFTSKTII</sequence>
<dbReference type="Proteomes" id="UP000007875">
    <property type="component" value="Unassembled WGS sequence"/>
</dbReference>
<dbReference type="HOGENOM" id="CLU_028381_3_0_1"/>
<reference evidence="5" key="1">
    <citation type="submission" date="2003-08" db="EMBL/GenBank/DDBJ databases">
        <authorList>
            <person name="Birren B."/>
            <person name="Nusbaum C."/>
            <person name="Abebe A."/>
            <person name="Abouelleil A."/>
            <person name="Adekoya E."/>
            <person name="Ait-zahra M."/>
            <person name="Allen N."/>
            <person name="Allen T."/>
            <person name="An P."/>
            <person name="Anderson M."/>
            <person name="Anderson S."/>
            <person name="Arachchi H."/>
            <person name="Armbruster J."/>
            <person name="Bachantsang P."/>
            <person name="Baldwin J."/>
            <person name="Barry A."/>
            <person name="Bayul T."/>
            <person name="Blitshsteyn B."/>
            <person name="Bloom T."/>
            <person name="Blye J."/>
            <person name="Boguslavskiy L."/>
            <person name="Borowsky M."/>
            <person name="Boukhgalter B."/>
            <person name="Brunache A."/>
            <person name="Butler J."/>
            <person name="Calixte N."/>
            <person name="Calvo S."/>
            <person name="Camarata J."/>
            <person name="Campo K."/>
            <person name="Chang J."/>
            <person name="Cheshatsang Y."/>
            <person name="Citroen M."/>
            <person name="Collymore A."/>
            <person name="Considine T."/>
            <person name="Cook A."/>
            <person name="Cooke P."/>
            <person name="Corum B."/>
            <person name="Cuomo C."/>
            <person name="David R."/>
            <person name="Dawoe T."/>
            <person name="Degray S."/>
            <person name="Dodge S."/>
            <person name="Dooley K."/>
            <person name="Dorje P."/>
            <person name="Dorjee K."/>
            <person name="Dorris L."/>
            <person name="Duffey N."/>
            <person name="Dupes A."/>
            <person name="Elkins T."/>
            <person name="Engels R."/>
            <person name="Erickson J."/>
            <person name="Farina A."/>
            <person name="Faro S."/>
            <person name="Ferreira P."/>
            <person name="Fischer H."/>
            <person name="Fitzgerald M."/>
            <person name="Foley K."/>
            <person name="Gage D."/>
            <person name="Galagan J."/>
            <person name="Gearin G."/>
            <person name="Gnerre S."/>
            <person name="Gnirke A."/>
            <person name="Goyette A."/>
            <person name="Graham J."/>
            <person name="Grandbois E."/>
            <person name="Gyaltsen K."/>
            <person name="Hafez N."/>
            <person name="Hagopian D."/>
            <person name="Hagos B."/>
            <person name="Hall J."/>
            <person name="Hatcher B."/>
            <person name="Heller A."/>
            <person name="Higgins H."/>
            <person name="Honan T."/>
            <person name="Horn A."/>
            <person name="Houde N."/>
            <person name="Hughes L."/>
            <person name="Hulme W."/>
            <person name="Husby E."/>
            <person name="Iliev I."/>
            <person name="Jaffe D."/>
            <person name="Jones C."/>
            <person name="Kamal M."/>
            <person name="Kamat A."/>
            <person name="Kamvysselis M."/>
            <person name="Karlsson E."/>
            <person name="Kells C."/>
            <person name="Kieu A."/>
            <person name="Kisner P."/>
            <person name="Kodira C."/>
            <person name="Kulbokas E."/>
            <person name="Labutti K."/>
            <person name="Lama D."/>
            <person name="Landers T."/>
            <person name="Leger J."/>
            <person name="Levine S."/>
            <person name="Lewis D."/>
            <person name="Lewis T."/>
            <person name="Lindblad-toh K."/>
            <person name="Liu X."/>
            <person name="Lokyitsang T."/>
            <person name="Lokyitsang Y."/>
            <person name="Lucien O."/>
            <person name="Lui A."/>
            <person name="Ma L.J."/>
            <person name="Mabbitt R."/>
            <person name="Macdonald J."/>
            <person name="Maclean C."/>
            <person name="Major J."/>
            <person name="Manning J."/>
            <person name="Marabella R."/>
            <person name="Maru K."/>
            <person name="Matthews C."/>
            <person name="Mauceli E."/>
            <person name="Mccarthy M."/>
            <person name="Mcdonough S."/>
            <person name="Mcghee T."/>
            <person name="Meldrim J."/>
            <person name="Meneus L."/>
            <person name="Mesirov J."/>
            <person name="Mihalev A."/>
            <person name="Mihova T."/>
            <person name="Mikkelsen T."/>
            <person name="Mlenga V."/>
            <person name="Moru K."/>
            <person name="Mozes J."/>
            <person name="Mulrain L."/>
            <person name="Munson G."/>
            <person name="Naylor J."/>
            <person name="Newes C."/>
            <person name="Nguyen C."/>
            <person name="Nguyen N."/>
            <person name="Nguyen T."/>
            <person name="Nicol R."/>
            <person name="Nielsen C."/>
            <person name="Nizzari M."/>
            <person name="Norbu C."/>
            <person name="Norbu N."/>
            <person name="O'donnell P."/>
            <person name="Okoawo O."/>
            <person name="O'leary S."/>
            <person name="Omotosho B."/>
            <person name="O'neill K."/>
            <person name="Osman S."/>
            <person name="Parker S."/>
            <person name="Perrin D."/>
            <person name="Phunkhang P."/>
            <person name="Piqani B."/>
            <person name="Purcell S."/>
            <person name="Rachupka T."/>
            <person name="Ramasamy U."/>
            <person name="Rameau R."/>
            <person name="Ray V."/>
            <person name="Raymond C."/>
            <person name="Retta R."/>
            <person name="Richardson S."/>
            <person name="Rise C."/>
            <person name="Rodriguez J."/>
            <person name="Rogers J."/>
            <person name="Rogov P."/>
            <person name="Rutman M."/>
            <person name="Schupbach R."/>
            <person name="Seaman C."/>
            <person name="Settipalli S."/>
            <person name="Sharpe T."/>
            <person name="Sheridan J."/>
            <person name="Sherpa N."/>
            <person name="Shi J."/>
            <person name="Smirnov S."/>
            <person name="Smith C."/>
            <person name="Sougnez C."/>
            <person name="Spencer B."/>
            <person name="Stalker J."/>
            <person name="Stange-thomann N."/>
            <person name="Stavropoulos S."/>
            <person name="Stetson K."/>
            <person name="Stone C."/>
            <person name="Stone S."/>
            <person name="Stubbs M."/>
            <person name="Talamas J."/>
            <person name="Tchuinga P."/>
            <person name="Tenzing P."/>
            <person name="Tesfaye S."/>
            <person name="Theodore J."/>
            <person name="Thoulutsang Y."/>
            <person name="Topham K."/>
            <person name="Towey S."/>
            <person name="Tsamla T."/>
            <person name="Tsomo N."/>
            <person name="Vallee D."/>
            <person name="Vassiliev H."/>
            <person name="Venkataraman V."/>
            <person name="Vinson J."/>
            <person name="Vo A."/>
            <person name="Wade C."/>
            <person name="Wang S."/>
            <person name="Wangchuk T."/>
            <person name="Wangdi T."/>
            <person name="Whittaker C."/>
            <person name="Wilkinson J."/>
            <person name="Wu Y."/>
            <person name="Wyman D."/>
            <person name="Yadav S."/>
            <person name="Yang S."/>
            <person name="Yang X."/>
            <person name="Yeager S."/>
            <person name="Yee E."/>
            <person name="Young G."/>
            <person name="Zainoun J."/>
            <person name="Zembeck L."/>
            <person name="Zimmer A."/>
            <person name="Zody M."/>
            <person name="Lander E."/>
        </authorList>
    </citation>
    <scope>NUCLEOTIDE SEQUENCE [LARGE SCALE GENOMIC DNA]</scope>
</reference>
<keyword evidence="1" id="KW-0808">Transferase</keyword>